<reference evidence="2 3" key="1">
    <citation type="submission" date="2020-06" db="EMBL/GenBank/DDBJ databases">
        <title>Transcriptomic and genomic resources for Thalictrum thalictroides and T. hernandezii: Facilitating candidate gene discovery in an emerging model plant lineage.</title>
        <authorList>
            <person name="Arias T."/>
            <person name="Riano-Pachon D.M."/>
            <person name="Di Stilio V.S."/>
        </authorList>
    </citation>
    <scope>NUCLEOTIDE SEQUENCE [LARGE SCALE GENOMIC DNA]</scope>
    <source>
        <strain evidence="3">cv. WT478/WT964</strain>
        <tissue evidence="2">Leaves</tissue>
    </source>
</reference>
<dbReference type="AlphaFoldDB" id="A0A7J6W656"/>
<protein>
    <submittedName>
        <fullName evidence="2">Uncharacterized protein</fullName>
    </submittedName>
</protein>
<gene>
    <name evidence="2" type="ORF">FRX31_018381</name>
</gene>
<feature type="transmembrane region" description="Helical" evidence="1">
    <location>
        <begin position="51"/>
        <end position="72"/>
    </location>
</feature>
<evidence type="ECO:0000256" key="1">
    <source>
        <dbReference type="SAM" id="Phobius"/>
    </source>
</evidence>
<keyword evidence="1" id="KW-0812">Transmembrane</keyword>
<keyword evidence="1" id="KW-0472">Membrane</keyword>
<evidence type="ECO:0000313" key="2">
    <source>
        <dbReference type="EMBL" id="KAF5192032.1"/>
    </source>
</evidence>
<feature type="transmembrane region" description="Helical" evidence="1">
    <location>
        <begin position="93"/>
        <end position="118"/>
    </location>
</feature>
<organism evidence="2 3">
    <name type="scientific">Thalictrum thalictroides</name>
    <name type="common">Rue-anemone</name>
    <name type="synonym">Anemone thalictroides</name>
    <dbReference type="NCBI Taxonomy" id="46969"/>
    <lineage>
        <taxon>Eukaryota</taxon>
        <taxon>Viridiplantae</taxon>
        <taxon>Streptophyta</taxon>
        <taxon>Embryophyta</taxon>
        <taxon>Tracheophyta</taxon>
        <taxon>Spermatophyta</taxon>
        <taxon>Magnoliopsida</taxon>
        <taxon>Ranunculales</taxon>
        <taxon>Ranunculaceae</taxon>
        <taxon>Thalictroideae</taxon>
        <taxon>Thalictrum</taxon>
    </lineage>
</organism>
<accession>A0A7J6W656</accession>
<proteinExistence type="predicted"/>
<sequence length="145" mass="16372">MELLKRKLENNSNDKKREVAFAIMLLAYTIFGGYNLAVYTSGNCNMMPYQFTAMVISLISVLTFGWTALMTVGFRAESANEGLSQPTRIMRWFYFQSLNTVPIIAALVAVSLYISFLYCGYTNGCAKEQQNISGDGFCNFVKRYI</sequence>
<keyword evidence="1" id="KW-1133">Transmembrane helix</keyword>
<keyword evidence="3" id="KW-1185">Reference proteome</keyword>
<name>A0A7J6W656_THATH</name>
<dbReference type="EMBL" id="JABWDY010021980">
    <property type="protein sequence ID" value="KAF5192032.1"/>
    <property type="molecule type" value="Genomic_DNA"/>
</dbReference>
<comment type="caution">
    <text evidence="2">The sequence shown here is derived from an EMBL/GenBank/DDBJ whole genome shotgun (WGS) entry which is preliminary data.</text>
</comment>
<feature type="transmembrane region" description="Helical" evidence="1">
    <location>
        <begin position="20"/>
        <end position="39"/>
    </location>
</feature>
<dbReference type="Proteomes" id="UP000554482">
    <property type="component" value="Unassembled WGS sequence"/>
</dbReference>
<evidence type="ECO:0000313" key="3">
    <source>
        <dbReference type="Proteomes" id="UP000554482"/>
    </source>
</evidence>